<evidence type="ECO:0000259" key="2">
    <source>
        <dbReference type="PROSITE" id="PS50222"/>
    </source>
</evidence>
<dbReference type="STRING" id="1157962.A0A250WPE5"/>
<dbReference type="GO" id="GO:0005509">
    <property type="term" value="F:calcium ion binding"/>
    <property type="evidence" value="ECO:0007669"/>
    <property type="project" value="InterPro"/>
</dbReference>
<keyword evidence="4" id="KW-1185">Reference proteome</keyword>
<evidence type="ECO:0000313" key="4">
    <source>
        <dbReference type="Proteomes" id="UP000232323"/>
    </source>
</evidence>
<organism evidence="3 4">
    <name type="scientific">Chlamydomonas eustigma</name>
    <dbReference type="NCBI Taxonomy" id="1157962"/>
    <lineage>
        <taxon>Eukaryota</taxon>
        <taxon>Viridiplantae</taxon>
        <taxon>Chlorophyta</taxon>
        <taxon>core chlorophytes</taxon>
        <taxon>Chlorophyceae</taxon>
        <taxon>CS clade</taxon>
        <taxon>Chlamydomonadales</taxon>
        <taxon>Chlamydomonadaceae</taxon>
        <taxon>Chlamydomonas</taxon>
    </lineage>
</organism>
<dbReference type="GO" id="GO:0015969">
    <property type="term" value="P:guanosine tetraphosphate metabolic process"/>
    <property type="evidence" value="ECO:0007669"/>
    <property type="project" value="InterPro"/>
</dbReference>
<dbReference type="PROSITE" id="PS50222">
    <property type="entry name" value="EF_HAND_2"/>
    <property type="match status" value="1"/>
</dbReference>
<name>A0A250WPE5_9CHLO</name>
<keyword evidence="1" id="KW-0106">Calcium</keyword>
<dbReference type="PANTHER" id="PTHR21262">
    <property type="entry name" value="GUANOSINE-3',5'-BIS DIPHOSPHATE 3'-PYROPHOSPHOHYDROLASE"/>
    <property type="match status" value="1"/>
</dbReference>
<dbReference type="Gene3D" id="3.30.460.10">
    <property type="entry name" value="Beta Polymerase, domain 2"/>
    <property type="match status" value="1"/>
</dbReference>
<dbReference type="PANTHER" id="PTHR21262:SF12">
    <property type="entry name" value="GTP DIPHOSPHOKINASE CRSH, CHLOROPLASTIC-RELATED"/>
    <property type="match status" value="1"/>
</dbReference>
<dbReference type="CDD" id="cd05399">
    <property type="entry name" value="NT_Rel-Spo_like"/>
    <property type="match status" value="1"/>
</dbReference>
<accession>A0A250WPE5</accession>
<dbReference type="EMBL" id="BEGY01000001">
    <property type="protein sequence ID" value="GAX72693.1"/>
    <property type="molecule type" value="Genomic_DNA"/>
</dbReference>
<dbReference type="AlphaFoldDB" id="A0A250WPE5"/>
<dbReference type="InterPro" id="IPR018247">
    <property type="entry name" value="EF_Hand_1_Ca_BS"/>
</dbReference>
<protein>
    <recommendedName>
        <fullName evidence="2">EF-hand domain-containing protein</fullName>
    </recommendedName>
</protein>
<dbReference type="SUPFAM" id="SSF47473">
    <property type="entry name" value="EF-hand"/>
    <property type="match status" value="1"/>
</dbReference>
<dbReference type="Gene3D" id="1.10.238.10">
    <property type="entry name" value="EF-hand"/>
    <property type="match status" value="1"/>
</dbReference>
<dbReference type="SUPFAM" id="SSF109604">
    <property type="entry name" value="HD-domain/PDEase-like"/>
    <property type="match status" value="1"/>
</dbReference>
<feature type="domain" description="EF-hand" evidence="2">
    <location>
        <begin position="546"/>
        <end position="576"/>
    </location>
</feature>
<proteinExistence type="predicted"/>
<dbReference type="InterPro" id="IPR007685">
    <property type="entry name" value="RelA_SpoT"/>
</dbReference>
<reference evidence="3 4" key="1">
    <citation type="submission" date="2017-08" db="EMBL/GenBank/DDBJ databases">
        <title>Acidophilic green algal genome provides insights into adaptation to an acidic environment.</title>
        <authorList>
            <person name="Hirooka S."/>
            <person name="Hirose Y."/>
            <person name="Kanesaki Y."/>
            <person name="Higuchi S."/>
            <person name="Fujiwara T."/>
            <person name="Onuma R."/>
            <person name="Era A."/>
            <person name="Ohbayashi R."/>
            <person name="Uzuka A."/>
            <person name="Nozaki H."/>
            <person name="Yoshikawa H."/>
            <person name="Miyagishima S.Y."/>
        </authorList>
    </citation>
    <scope>NUCLEOTIDE SEQUENCE [LARGE SCALE GENOMIC DNA]</scope>
    <source>
        <strain evidence="3 4">NIES-2499</strain>
    </source>
</reference>
<dbReference type="PROSITE" id="PS00018">
    <property type="entry name" value="EF_HAND_1"/>
    <property type="match status" value="1"/>
</dbReference>
<evidence type="ECO:0000256" key="1">
    <source>
        <dbReference type="ARBA" id="ARBA00022837"/>
    </source>
</evidence>
<dbReference type="InterPro" id="IPR002048">
    <property type="entry name" value="EF_hand_dom"/>
</dbReference>
<dbReference type="OrthoDB" id="427950at2759"/>
<dbReference type="Gene3D" id="1.10.3210.10">
    <property type="entry name" value="Hypothetical protein af1432"/>
    <property type="match status" value="1"/>
</dbReference>
<dbReference type="Pfam" id="PF04607">
    <property type="entry name" value="RelA_SpoT"/>
    <property type="match status" value="1"/>
</dbReference>
<dbReference type="SMART" id="SM00954">
    <property type="entry name" value="RelA_SpoT"/>
    <property type="match status" value="1"/>
</dbReference>
<evidence type="ECO:0000313" key="3">
    <source>
        <dbReference type="EMBL" id="GAX72693.1"/>
    </source>
</evidence>
<dbReference type="InterPro" id="IPR043519">
    <property type="entry name" value="NT_sf"/>
</dbReference>
<sequence>MLCRTTAWNSYLQSRACKFSCKQIHWERVSSHFETRQNCKASDCVRLQAASASSEWNDSALSSAGLQSFASLANAWASLSSRLGTSFDSKEGLESLIITALKLLLSALRPGSREERADGREPLRRAVELGVTLAELSTAGIPLDADAIAAGIVLEAVESGDLDVSSIESRLGTGVATIVHDVLRIRTAPERVELFDDVASSAIREWCLAFHDVRANVLEIVCRWDDLQHMSSLPYSEQQILALEALQLFAPLGHALGLGAISSRIEDLSFQVLFPSSYSQTSGWLHDVIDVAEDALFECQRQLLAALDENERFKQLAASCVIRARTKSLFSIMKKMLRLEDLSRGGRQREEIYDVLGMRVIVLPRPELPIAESEAMASEACHVVRAVAESLWQIVPGRSKDYILHPKPNGYQSIHLTFLLQRPFTQSTVDKLTFVHDVEEGEDSVNTSEAIQPHMELQIRTQLMDQLAEAGEASHAAYKGGLDSRQAKQLREWTHQLRRQLVSHNEDRLLLPEAVTESGGAGGDKSGLRLNSKKGWLVEDAVGVAAKSLFSNWDADGNGVLSVEEVQEQLQELGAGPHVAAADAEALMFFLSEEEHYSSGRRGDSGDGDGSTDSPKGITLEEFARFVKKVSVVGALEHLDKKQMQDLSNSNPLPS</sequence>
<comment type="caution">
    <text evidence="3">The sequence shown here is derived from an EMBL/GenBank/DDBJ whole genome shotgun (WGS) entry which is preliminary data.</text>
</comment>
<dbReference type="Proteomes" id="UP000232323">
    <property type="component" value="Unassembled WGS sequence"/>
</dbReference>
<dbReference type="SUPFAM" id="SSF81301">
    <property type="entry name" value="Nucleotidyltransferase"/>
    <property type="match status" value="1"/>
</dbReference>
<gene>
    <name evidence="3" type="ORF">CEUSTIGMA_g149.t1</name>
</gene>
<dbReference type="InterPro" id="IPR011992">
    <property type="entry name" value="EF-hand-dom_pair"/>
</dbReference>
<dbReference type="Pfam" id="PF13328">
    <property type="entry name" value="HD_4"/>
    <property type="match status" value="1"/>
</dbReference>